<dbReference type="InterPro" id="IPR036388">
    <property type="entry name" value="WH-like_DNA-bd_sf"/>
</dbReference>
<dbReference type="SMART" id="SM00862">
    <property type="entry name" value="Trans_reg_C"/>
    <property type="match status" value="1"/>
</dbReference>
<evidence type="ECO:0000256" key="3">
    <source>
        <dbReference type="ARBA" id="ARBA00023015"/>
    </source>
</evidence>
<dbReference type="Gene3D" id="1.10.10.10">
    <property type="entry name" value="Winged helix-like DNA-binding domain superfamily/Winged helix DNA-binding domain"/>
    <property type="match status" value="1"/>
</dbReference>
<evidence type="ECO:0000256" key="5">
    <source>
        <dbReference type="ARBA" id="ARBA00023163"/>
    </source>
</evidence>
<dbReference type="PANTHER" id="PTHR48111:SF1">
    <property type="entry name" value="TWO-COMPONENT RESPONSE REGULATOR ORR33"/>
    <property type="match status" value="1"/>
</dbReference>
<reference evidence="11 12" key="1">
    <citation type="submission" date="2020-02" db="EMBL/GenBank/DDBJ databases">
        <title>Genome sequence of strain AETb3-4.</title>
        <authorList>
            <person name="Gao J."/>
            <person name="Zhang X."/>
        </authorList>
    </citation>
    <scope>NUCLEOTIDE SEQUENCE [LARGE SCALE GENOMIC DNA]</scope>
    <source>
        <strain evidence="11 12">AETb3-4</strain>
    </source>
</reference>
<evidence type="ECO:0000256" key="7">
    <source>
        <dbReference type="PROSITE-ProRule" id="PRU01091"/>
    </source>
</evidence>
<dbReference type="CDD" id="cd17574">
    <property type="entry name" value="REC_OmpR"/>
    <property type="match status" value="1"/>
</dbReference>
<evidence type="ECO:0000256" key="4">
    <source>
        <dbReference type="ARBA" id="ARBA00023125"/>
    </source>
</evidence>
<dbReference type="GO" id="GO:0005829">
    <property type="term" value="C:cytosol"/>
    <property type="evidence" value="ECO:0007669"/>
    <property type="project" value="TreeGrafter"/>
</dbReference>
<accession>A0A7Y7IF82</accession>
<dbReference type="SMART" id="SM00448">
    <property type="entry name" value="REC"/>
    <property type="match status" value="1"/>
</dbReference>
<dbReference type="EMBL" id="JAAMFM010000005">
    <property type="protein sequence ID" value="NVM94384.1"/>
    <property type="molecule type" value="Genomic_DNA"/>
</dbReference>
<evidence type="ECO:0000313" key="12">
    <source>
        <dbReference type="Proteomes" id="UP000543556"/>
    </source>
</evidence>
<evidence type="ECO:0000259" key="9">
    <source>
        <dbReference type="PROSITE" id="PS50110"/>
    </source>
</evidence>
<feature type="compositionally biased region" description="Low complexity" evidence="8">
    <location>
        <begin position="125"/>
        <end position="142"/>
    </location>
</feature>
<feature type="domain" description="Response regulatory" evidence="9">
    <location>
        <begin position="6"/>
        <end position="119"/>
    </location>
</feature>
<dbReference type="PROSITE" id="PS51755">
    <property type="entry name" value="OMPR_PHOB"/>
    <property type="match status" value="1"/>
</dbReference>
<feature type="region of interest" description="Disordered" evidence="8">
    <location>
        <begin position="117"/>
        <end position="179"/>
    </location>
</feature>
<feature type="DNA-binding region" description="OmpR/PhoB-type" evidence="7">
    <location>
        <begin position="179"/>
        <end position="285"/>
    </location>
</feature>
<keyword evidence="12" id="KW-1185">Reference proteome</keyword>
<feature type="domain" description="OmpR/PhoB-type" evidence="10">
    <location>
        <begin position="179"/>
        <end position="285"/>
    </location>
</feature>
<keyword evidence="2" id="KW-0902">Two-component regulatory system</keyword>
<dbReference type="PANTHER" id="PTHR48111">
    <property type="entry name" value="REGULATOR OF RPOS"/>
    <property type="match status" value="1"/>
</dbReference>
<keyword evidence="5" id="KW-0804">Transcription</keyword>
<dbReference type="PROSITE" id="PS50110">
    <property type="entry name" value="RESPONSE_REGULATORY"/>
    <property type="match status" value="1"/>
</dbReference>
<comment type="caution">
    <text evidence="11">The sequence shown here is derived from an EMBL/GenBank/DDBJ whole genome shotgun (WGS) entry which is preliminary data.</text>
</comment>
<evidence type="ECO:0000259" key="10">
    <source>
        <dbReference type="PROSITE" id="PS51755"/>
    </source>
</evidence>
<keyword evidence="3" id="KW-0805">Transcription regulation</keyword>
<sequence length="285" mass="30634">MDSLRTAVVIEDDRDIRELIKVVLNQSGFDVHAADTGAAGVEAVREHNPAVVTLDLGLPDIDGFEVARRIRLFSDSYIIMLTARDDELDTLLGLETGADDYLTKPFRPRELRARVGALMRRPRRGSGAAPGSASGNAQASSPAGGGLPATAEKPAFGSPSVYTVAGPVPPDPGQDAGGQATLVHEGLSLNGATRTVEFEGAELDLTRTEFDLLLAMMESGKLVRSKGDLVRRLRGEEYGVGSYISDADERTIEVHMANLRRKLGDDPRSPRWIKTVRGVGYRLAV</sequence>
<dbReference type="RefSeq" id="WP_176634111.1">
    <property type="nucleotide sequence ID" value="NZ_JAAMFM010000005.1"/>
</dbReference>
<dbReference type="InterPro" id="IPR039420">
    <property type="entry name" value="WalR-like"/>
</dbReference>
<feature type="modified residue" description="4-aspartylphosphate" evidence="6">
    <location>
        <position position="55"/>
    </location>
</feature>
<name>A0A7Y7IF82_9MICC</name>
<dbReference type="InterPro" id="IPR001789">
    <property type="entry name" value="Sig_transdc_resp-reg_receiver"/>
</dbReference>
<evidence type="ECO:0000256" key="1">
    <source>
        <dbReference type="ARBA" id="ARBA00022553"/>
    </source>
</evidence>
<dbReference type="SUPFAM" id="SSF52172">
    <property type="entry name" value="CheY-like"/>
    <property type="match status" value="1"/>
</dbReference>
<keyword evidence="1 6" id="KW-0597">Phosphoprotein</keyword>
<evidence type="ECO:0000256" key="6">
    <source>
        <dbReference type="PROSITE-ProRule" id="PRU00169"/>
    </source>
</evidence>
<evidence type="ECO:0000313" key="11">
    <source>
        <dbReference type="EMBL" id="NVM94384.1"/>
    </source>
</evidence>
<dbReference type="InterPro" id="IPR001867">
    <property type="entry name" value="OmpR/PhoB-type_DNA-bd"/>
</dbReference>
<proteinExistence type="predicted"/>
<dbReference type="CDD" id="cd00383">
    <property type="entry name" value="trans_reg_C"/>
    <property type="match status" value="1"/>
</dbReference>
<dbReference type="GO" id="GO:0000976">
    <property type="term" value="F:transcription cis-regulatory region binding"/>
    <property type="evidence" value="ECO:0007669"/>
    <property type="project" value="TreeGrafter"/>
</dbReference>
<dbReference type="Pfam" id="PF00486">
    <property type="entry name" value="Trans_reg_C"/>
    <property type="match status" value="1"/>
</dbReference>
<evidence type="ECO:0000256" key="8">
    <source>
        <dbReference type="SAM" id="MobiDB-lite"/>
    </source>
</evidence>
<dbReference type="GO" id="GO:0000156">
    <property type="term" value="F:phosphorelay response regulator activity"/>
    <property type="evidence" value="ECO:0007669"/>
    <property type="project" value="TreeGrafter"/>
</dbReference>
<protein>
    <submittedName>
        <fullName evidence="11">Response regulator transcription factor</fullName>
    </submittedName>
</protein>
<dbReference type="InterPro" id="IPR011006">
    <property type="entry name" value="CheY-like_superfamily"/>
</dbReference>
<dbReference type="InterPro" id="IPR016032">
    <property type="entry name" value="Sig_transdc_resp-reg_C-effctor"/>
</dbReference>
<evidence type="ECO:0000256" key="2">
    <source>
        <dbReference type="ARBA" id="ARBA00023012"/>
    </source>
</evidence>
<dbReference type="Proteomes" id="UP000543556">
    <property type="component" value="Unassembled WGS sequence"/>
</dbReference>
<dbReference type="GO" id="GO:0032993">
    <property type="term" value="C:protein-DNA complex"/>
    <property type="evidence" value="ECO:0007669"/>
    <property type="project" value="TreeGrafter"/>
</dbReference>
<dbReference type="SUPFAM" id="SSF46894">
    <property type="entry name" value="C-terminal effector domain of the bipartite response regulators"/>
    <property type="match status" value="1"/>
</dbReference>
<gene>
    <name evidence="11" type="ORF">G6034_05575</name>
</gene>
<dbReference type="GO" id="GO:0006355">
    <property type="term" value="P:regulation of DNA-templated transcription"/>
    <property type="evidence" value="ECO:0007669"/>
    <property type="project" value="InterPro"/>
</dbReference>
<keyword evidence="4 7" id="KW-0238">DNA-binding</keyword>
<dbReference type="Gene3D" id="3.40.50.2300">
    <property type="match status" value="1"/>
</dbReference>
<organism evidence="11 12">
    <name type="scientific">Arthrobacter wenxiniae</name>
    <dbReference type="NCBI Taxonomy" id="2713570"/>
    <lineage>
        <taxon>Bacteria</taxon>
        <taxon>Bacillati</taxon>
        <taxon>Actinomycetota</taxon>
        <taxon>Actinomycetes</taxon>
        <taxon>Micrococcales</taxon>
        <taxon>Micrococcaceae</taxon>
        <taxon>Arthrobacter</taxon>
    </lineage>
</organism>
<dbReference type="AlphaFoldDB" id="A0A7Y7IF82"/>
<dbReference type="Pfam" id="PF00072">
    <property type="entry name" value="Response_reg"/>
    <property type="match status" value="1"/>
</dbReference>